<protein>
    <recommendedName>
        <fullName evidence="8">Arginine biosynthesis bifunctional protein ArgJ</fullName>
    </recommendedName>
    <domain>
        <recommendedName>
            <fullName evidence="8">Glutamate N-acetyltransferase</fullName>
            <ecNumber evidence="8">2.3.1.35</ecNumber>
        </recommendedName>
        <alternativeName>
            <fullName evidence="8">Ornithine acetyltransferase</fullName>
            <shortName evidence="8">OATase</shortName>
        </alternativeName>
        <alternativeName>
            <fullName evidence="8">Ornithine transacetylase</fullName>
        </alternativeName>
    </domain>
    <domain>
        <recommendedName>
            <fullName evidence="8">Amino-acid acetyltransferase</fullName>
            <ecNumber evidence="8">2.3.1.1</ecNumber>
        </recommendedName>
        <alternativeName>
            <fullName evidence="8">N-acetylglutamate synthase</fullName>
            <shortName evidence="8">AGSase</shortName>
        </alternativeName>
    </domain>
    <component>
        <recommendedName>
            <fullName evidence="8">Arginine biosynthesis bifunctional protein ArgJ alpha chain</fullName>
        </recommendedName>
    </component>
    <component>
        <recommendedName>
            <fullName evidence="8">Arginine biosynthesis bifunctional protein ArgJ beta chain</fullName>
        </recommendedName>
    </component>
</protein>
<feature type="binding site" evidence="8">
    <location>
        <position position="400"/>
    </location>
    <ligand>
        <name>substrate</name>
    </ligand>
</feature>
<dbReference type="Pfam" id="PF01960">
    <property type="entry name" value="ArgJ"/>
    <property type="match status" value="1"/>
</dbReference>
<comment type="similarity">
    <text evidence="1 8">Belongs to the ArgJ family.</text>
</comment>
<dbReference type="SUPFAM" id="SSF56266">
    <property type="entry name" value="DmpA/ArgJ-like"/>
    <property type="match status" value="1"/>
</dbReference>
<dbReference type="UniPathway" id="UPA00068">
    <property type="reaction ID" value="UER00106"/>
</dbReference>
<accession>A0A1P8UEC7</accession>
<comment type="catalytic activity">
    <reaction evidence="8">
        <text>L-glutamate + acetyl-CoA = N-acetyl-L-glutamate + CoA + H(+)</text>
        <dbReference type="Rhea" id="RHEA:24292"/>
        <dbReference type="ChEBI" id="CHEBI:15378"/>
        <dbReference type="ChEBI" id="CHEBI:29985"/>
        <dbReference type="ChEBI" id="CHEBI:44337"/>
        <dbReference type="ChEBI" id="CHEBI:57287"/>
        <dbReference type="ChEBI" id="CHEBI:57288"/>
        <dbReference type="EC" id="2.3.1.1"/>
    </reaction>
</comment>
<dbReference type="Proteomes" id="UP000243807">
    <property type="component" value="Chromosome"/>
</dbReference>
<dbReference type="STRING" id="1765967.BW247_02775"/>
<proteinExistence type="inferred from homology"/>
<dbReference type="Gene3D" id="3.60.70.12">
    <property type="entry name" value="L-amino peptidase D-ALA esterase/amidase"/>
    <property type="match status" value="1"/>
</dbReference>
<feature type="chain" id="PRO_5023415001" description="Arginine biosynthesis bifunctional protein ArgJ alpha chain" evidence="8">
    <location>
        <begin position="1"/>
        <end position="189"/>
    </location>
</feature>
<feature type="binding site" evidence="8">
    <location>
        <position position="179"/>
    </location>
    <ligand>
        <name>substrate</name>
    </ligand>
</feature>
<evidence type="ECO:0000313" key="9">
    <source>
        <dbReference type="EMBL" id="APZ42149.1"/>
    </source>
</evidence>
<dbReference type="NCBIfam" id="NF003802">
    <property type="entry name" value="PRK05388.1"/>
    <property type="match status" value="1"/>
</dbReference>
<dbReference type="EMBL" id="CP019434">
    <property type="protein sequence ID" value="APZ42149.1"/>
    <property type="molecule type" value="Genomic_DNA"/>
</dbReference>
<evidence type="ECO:0000256" key="6">
    <source>
        <dbReference type="ARBA" id="ARBA00022813"/>
    </source>
</evidence>
<keyword evidence="8" id="KW-0511">Multifunctional enzyme</keyword>
<evidence type="ECO:0000313" key="10">
    <source>
        <dbReference type="Proteomes" id="UP000243807"/>
    </source>
</evidence>
<dbReference type="AlphaFoldDB" id="A0A1P8UEC7"/>
<evidence type="ECO:0000256" key="4">
    <source>
        <dbReference type="ARBA" id="ARBA00022605"/>
    </source>
</evidence>
<feature type="site" description="Cleavage; by autolysis" evidence="8">
    <location>
        <begin position="189"/>
        <end position="190"/>
    </location>
</feature>
<comment type="catalytic activity">
    <reaction evidence="8">
        <text>N(2)-acetyl-L-ornithine + L-glutamate = N-acetyl-L-glutamate + L-ornithine</text>
        <dbReference type="Rhea" id="RHEA:15349"/>
        <dbReference type="ChEBI" id="CHEBI:29985"/>
        <dbReference type="ChEBI" id="CHEBI:44337"/>
        <dbReference type="ChEBI" id="CHEBI:46911"/>
        <dbReference type="ChEBI" id="CHEBI:57805"/>
        <dbReference type="EC" id="2.3.1.35"/>
    </reaction>
</comment>
<dbReference type="PANTHER" id="PTHR23100:SF0">
    <property type="entry name" value="ARGININE BIOSYNTHESIS BIFUNCTIONAL PROTEIN ARGJ, MITOCHONDRIAL"/>
    <property type="match status" value="1"/>
</dbReference>
<name>A0A1P8UEC7_9GAMM</name>
<dbReference type="HAMAP" id="MF_01106">
    <property type="entry name" value="ArgJ"/>
    <property type="match status" value="1"/>
</dbReference>
<comment type="pathway">
    <text evidence="8">Amino-acid biosynthesis; L-arginine biosynthesis; L-ornithine and N-acetyl-L-glutamate from L-glutamate and N(2)-acetyl-L-ornithine (cyclic): step 1/1.</text>
</comment>
<dbReference type="GO" id="GO:0006526">
    <property type="term" value="P:L-arginine biosynthetic process"/>
    <property type="evidence" value="ECO:0007669"/>
    <property type="project" value="UniProtKB-UniRule"/>
</dbReference>
<feature type="binding site" evidence="8">
    <location>
        <position position="153"/>
    </location>
    <ligand>
        <name>substrate</name>
    </ligand>
</feature>
<feature type="site" description="Involved in the stabilization of negative charge on the oxyanion by the formation of the oxyanion hole" evidence="8">
    <location>
        <position position="117"/>
    </location>
</feature>
<feature type="binding site" evidence="8">
    <location>
        <position position="190"/>
    </location>
    <ligand>
        <name>substrate</name>
    </ligand>
</feature>
<keyword evidence="3 8" id="KW-0055">Arginine biosynthesis</keyword>
<dbReference type="GO" id="GO:0004042">
    <property type="term" value="F:L-glutamate N-acetyltransferase activity"/>
    <property type="evidence" value="ECO:0007669"/>
    <property type="project" value="UniProtKB-UniRule"/>
</dbReference>
<dbReference type="NCBIfam" id="TIGR00120">
    <property type="entry name" value="ArgJ"/>
    <property type="match status" value="1"/>
</dbReference>
<keyword evidence="8" id="KW-0963">Cytoplasm</keyword>
<keyword evidence="5 8" id="KW-0808">Transferase</keyword>
<dbReference type="FunFam" id="3.60.70.12:FF:000001">
    <property type="entry name" value="Arginine biosynthesis bifunctional protein ArgJ, chloroplastic"/>
    <property type="match status" value="1"/>
</dbReference>
<evidence type="ECO:0000256" key="7">
    <source>
        <dbReference type="ARBA" id="ARBA00023315"/>
    </source>
</evidence>
<keyword evidence="10" id="KW-1185">Reference proteome</keyword>
<dbReference type="PANTHER" id="PTHR23100">
    <property type="entry name" value="ARGININE BIOSYNTHESIS BIFUNCTIONAL PROTEIN ARGJ"/>
    <property type="match status" value="1"/>
</dbReference>
<reference evidence="9 10" key="1">
    <citation type="submission" date="2017-01" db="EMBL/GenBank/DDBJ databases">
        <title>Draft sequence of Acidihalobacter ferrooxidans strain DSM 14175 (strain V8).</title>
        <authorList>
            <person name="Khaleque H.N."/>
            <person name="Ramsay J.P."/>
            <person name="Murphy R.J.T."/>
            <person name="Kaksonen A.H."/>
            <person name="Boxall N.J."/>
            <person name="Watkin E.L.J."/>
        </authorList>
    </citation>
    <scope>NUCLEOTIDE SEQUENCE [LARGE SCALE GENOMIC DNA]</scope>
    <source>
        <strain evidence="9 10">V8</strain>
    </source>
</reference>
<comment type="pathway">
    <text evidence="8">Amino-acid biosynthesis; L-arginine biosynthesis; N(2)-acetyl-L-ornithine from L-glutamate: step 1/4.</text>
</comment>
<dbReference type="InterPro" id="IPR002813">
    <property type="entry name" value="Arg_biosynth_ArgJ"/>
</dbReference>
<comment type="function">
    <text evidence="8">Catalyzes two activities which are involved in the cyclic version of arginine biosynthesis: the synthesis of N-acetylglutamate from glutamate and acetyl-CoA as the acetyl donor, and of ornithine by transacetylation between N(2)-acetylornithine and glutamate.</text>
</comment>
<feature type="chain" id="PRO_5023414999" description="Arginine biosynthesis bifunctional protein ArgJ beta chain" evidence="8">
    <location>
        <begin position="190"/>
        <end position="405"/>
    </location>
</feature>
<evidence type="ECO:0000256" key="2">
    <source>
        <dbReference type="ARBA" id="ARBA00011475"/>
    </source>
</evidence>
<dbReference type="OrthoDB" id="9804242at2"/>
<dbReference type="GO" id="GO:0005737">
    <property type="term" value="C:cytoplasm"/>
    <property type="evidence" value="ECO:0007669"/>
    <property type="project" value="UniProtKB-SubCell"/>
</dbReference>
<keyword evidence="4 8" id="KW-0028">Amino-acid biosynthesis</keyword>
<evidence type="ECO:0000256" key="8">
    <source>
        <dbReference type="HAMAP-Rule" id="MF_01106"/>
    </source>
</evidence>
<dbReference type="EC" id="2.3.1.35" evidence="8"/>
<sequence>MAVGLKPPTELLPIKGIRLATAEAGIRHHGRPDVTLIEMVHGTRAAAVFTRNAFCAAPVIVAREHLAASAPRFLLINAGNANAGMGENGLRDARASCRLLSERAACIPEAVLPFSTGVIGEPLPVQRFGPAIDRLLIDLRGDGWLDAARAIMTTDTVAKGVSRQCTIDNRTVSITGIAKGSGMIHPDMATMLAFIGTDVDMAAGLLQRALQQAIKASFNSITVDGDTSTNDACVLLATGSSEVHVDDVESAAYRAFYQALSEVCQQLAQAIIRDGEGATKFVTLDVVEGRDEAEVRQIAFAVAHSPLVKTALFASDPNWGRILAAVGRAGVDDLDVGCVWLEINGVRIVSAGGRDAEYTEAQGAAAMTEAEIAIRIGLGRGSAETRIWTTDLSHEYVRINAEYRS</sequence>
<comment type="subunit">
    <text evidence="2 8">Heterotetramer of two alpha and two beta chains.</text>
</comment>
<evidence type="ECO:0000256" key="1">
    <source>
        <dbReference type="ARBA" id="ARBA00006774"/>
    </source>
</evidence>
<gene>
    <name evidence="8" type="primary">argJ</name>
    <name evidence="9" type="ORF">BW247_02775</name>
</gene>
<keyword evidence="7 8" id="KW-0012">Acyltransferase</keyword>
<organism evidence="9 10">
    <name type="scientific">Acidihalobacter ferrooxydans</name>
    <dbReference type="NCBI Taxonomy" id="1765967"/>
    <lineage>
        <taxon>Bacteria</taxon>
        <taxon>Pseudomonadati</taxon>
        <taxon>Pseudomonadota</taxon>
        <taxon>Gammaproteobacteria</taxon>
        <taxon>Chromatiales</taxon>
        <taxon>Ectothiorhodospiraceae</taxon>
        <taxon>Acidihalobacter</taxon>
    </lineage>
</organism>
<comment type="subcellular location">
    <subcellularLocation>
        <location evidence="8">Cytoplasm</location>
    </subcellularLocation>
</comment>
<evidence type="ECO:0000256" key="3">
    <source>
        <dbReference type="ARBA" id="ARBA00022571"/>
    </source>
</evidence>
<dbReference type="CDD" id="cd02152">
    <property type="entry name" value="OAT"/>
    <property type="match status" value="1"/>
</dbReference>
<dbReference type="KEGG" id="afy:BW247_02775"/>
<dbReference type="GO" id="GO:0006592">
    <property type="term" value="P:ornithine biosynthetic process"/>
    <property type="evidence" value="ECO:0007669"/>
    <property type="project" value="TreeGrafter"/>
</dbReference>
<feature type="binding site" evidence="8">
    <location>
        <position position="276"/>
    </location>
    <ligand>
        <name>substrate</name>
    </ligand>
</feature>
<dbReference type="RefSeq" id="WP_076835586.1">
    <property type="nucleotide sequence ID" value="NZ_CP019434.1"/>
</dbReference>
<feature type="binding site" evidence="8">
    <location>
        <position position="405"/>
    </location>
    <ligand>
        <name>substrate</name>
    </ligand>
</feature>
<dbReference type="GO" id="GO:0004358">
    <property type="term" value="F:L-glutamate N-acetyltransferase activity, acting on acetyl-L-ornithine as donor"/>
    <property type="evidence" value="ECO:0007669"/>
    <property type="project" value="UniProtKB-UniRule"/>
</dbReference>
<feature type="site" description="Involved in the stabilization of negative charge on the oxyanion by the formation of the oxyanion hole" evidence="8">
    <location>
        <position position="116"/>
    </location>
</feature>
<dbReference type="EC" id="2.3.1.1" evidence="8"/>
<evidence type="ECO:0000256" key="5">
    <source>
        <dbReference type="ARBA" id="ARBA00022679"/>
    </source>
</evidence>
<dbReference type="InterPro" id="IPR016117">
    <property type="entry name" value="ArgJ-like_dom_sf"/>
</dbReference>
<dbReference type="InterPro" id="IPR042195">
    <property type="entry name" value="ArgJ_beta_C"/>
</dbReference>
<keyword evidence="6 8" id="KW-0068">Autocatalytic cleavage</keyword>
<dbReference type="Gene3D" id="3.10.20.340">
    <property type="entry name" value="ArgJ beta chain, C-terminal domain"/>
    <property type="match status" value="1"/>
</dbReference>
<feature type="active site" description="Nucleophile" evidence="8">
    <location>
        <position position="190"/>
    </location>
</feature>